<dbReference type="InParanoid" id="A0A4R5CQN7"/>
<gene>
    <name evidence="1" type="ORF">E1269_21295</name>
</gene>
<dbReference type="Proteomes" id="UP000294739">
    <property type="component" value="Unassembled WGS sequence"/>
</dbReference>
<sequence>MSSTWIGRLGALQEIRCPAPVEAPVERPSTPRLNLAGMRSIQRAPRSARRWTLSLAWATPAEVAALVELESGSLANPSVPTYWYDPYAAATNMLRPSVAAPGLWGDEPYEAVGGGTLTYSVLGGALPLIDVPLGEAVAPVVPVLEGRTYTASTFASASSHVGLRWVDADGVTLSTTAGSTGTGRLSATGAAPAGAGGVRVVLDPDVAGNFNRVQLTETATVIDWLPGEGIPRVSVSGMQRTHQAVWDDGTVRSDYTAELLEVG</sequence>
<name>A0A4R5CQN7_9ACTN</name>
<keyword evidence="2" id="KW-1185">Reference proteome</keyword>
<protein>
    <submittedName>
        <fullName evidence="1">Uncharacterized protein</fullName>
    </submittedName>
</protein>
<dbReference type="EMBL" id="SMKZ01000034">
    <property type="protein sequence ID" value="TDE02829.1"/>
    <property type="molecule type" value="Genomic_DNA"/>
</dbReference>
<proteinExistence type="predicted"/>
<accession>A0A4R5CQN7</accession>
<dbReference type="AlphaFoldDB" id="A0A4R5CQN7"/>
<comment type="caution">
    <text evidence="1">The sequence shown here is derived from an EMBL/GenBank/DDBJ whole genome shotgun (WGS) entry which is preliminary data.</text>
</comment>
<organism evidence="1 2">
    <name type="scientific">Jiangella asiatica</name>
    <dbReference type="NCBI Taxonomy" id="2530372"/>
    <lineage>
        <taxon>Bacteria</taxon>
        <taxon>Bacillati</taxon>
        <taxon>Actinomycetota</taxon>
        <taxon>Actinomycetes</taxon>
        <taxon>Jiangellales</taxon>
        <taxon>Jiangellaceae</taxon>
        <taxon>Jiangella</taxon>
    </lineage>
</organism>
<reference evidence="1 2" key="1">
    <citation type="submission" date="2019-03" db="EMBL/GenBank/DDBJ databases">
        <title>Draft genome sequences of novel Actinobacteria.</title>
        <authorList>
            <person name="Sahin N."/>
            <person name="Ay H."/>
            <person name="Saygin H."/>
        </authorList>
    </citation>
    <scope>NUCLEOTIDE SEQUENCE [LARGE SCALE GENOMIC DNA]</scope>
    <source>
        <strain evidence="1 2">5K138</strain>
    </source>
</reference>
<dbReference type="RefSeq" id="WP_131898265.1">
    <property type="nucleotide sequence ID" value="NZ_SMKZ01000034.1"/>
</dbReference>
<dbReference type="OrthoDB" id="10017280at2"/>
<evidence type="ECO:0000313" key="1">
    <source>
        <dbReference type="EMBL" id="TDE02829.1"/>
    </source>
</evidence>
<evidence type="ECO:0000313" key="2">
    <source>
        <dbReference type="Proteomes" id="UP000294739"/>
    </source>
</evidence>